<evidence type="ECO:0000256" key="1">
    <source>
        <dbReference type="SAM" id="MobiDB-lite"/>
    </source>
</evidence>
<evidence type="ECO:0000313" key="2">
    <source>
        <dbReference type="EMBL" id="POS88405.1"/>
    </source>
</evidence>
<comment type="caution">
    <text evidence="2">The sequence shown here is derived from an EMBL/GenBank/DDBJ whole genome shotgun (WGS) entry which is preliminary data.</text>
</comment>
<evidence type="ECO:0008006" key="4">
    <source>
        <dbReference type="Google" id="ProtNLM"/>
    </source>
</evidence>
<reference evidence="2 3" key="1">
    <citation type="submission" date="2017-10" db="EMBL/GenBank/DDBJ databases">
        <title>Development of genomic resources for the powdery mildew, Erysiphe pulchra.</title>
        <authorList>
            <person name="Wadl P.A."/>
            <person name="Mack B.M."/>
            <person name="Moore G."/>
            <person name="Beltz S.B."/>
        </authorList>
    </citation>
    <scope>NUCLEOTIDE SEQUENCE [LARGE SCALE GENOMIC DNA]</scope>
    <source>
        <strain evidence="2">Cflorida</strain>
    </source>
</reference>
<dbReference type="EMBL" id="PEDP01000004">
    <property type="protein sequence ID" value="POS88405.1"/>
    <property type="molecule type" value="Genomic_DNA"/>
</dbReference>
<feature type="region of interest" description="Disordered" evidence="1">
    <location>
        <begin position="1"/>
        <end position="21"/>
    </location>
</feature>
<name>A0A2S4Q282_9PEZI</name>
<evidence type="ECO:0000313" key="3">
    <source>
        <dbReference type="Proteomes" id="UP000237438"/>
    </source>
</evidence>
<dbReference type="OrthoDB" id="10588507at2759"/>
<dbReference type="InterPro" id="IPR012337">
    <property type="entry name" value="RNaseH-like_sf"/>
</dbReference>
<dbReference type="SUPFAM" id="SSF53098">
    <property type="entry name" value="Ribonuclease H-like"/>
    <property type="match status" value="1"/>
</dbReference>
<dbReference type="AlphaFoldDB" id="A0A2S4Q282"/>
<protein>
    <recommendedName>
        <fullName evidence="4">RNase H type-1 domain-containing protein</fullName>
    </recommendedName>
</protein>
<keyword evidence="3" id="KW-1185">Reference proteome</keyword>
<accession>A0A2S4Q282</accession>
<dbReference type="Proteomes" id="UP000237438">
    <property type="component" value="Unassembled WGS sequence"/>
</dbReference>
<dbReference type="STRING" id="225359.A0A2S4Q282"/>
<proteinExistence type="predicted"/>
<gene>
    <name evidence="2" type="ORF">EPUL_000059</name>
</gene>
<organism evidence="2 3">
    <name type="scientific">Erysiphe pulchra</name>
    <dbReference type="NCBI Taxonomy" id="225359"/>
    <lineage>
        <taxon>Eukaryota</taxon>
        <taxon>Fungi</taxon>
        <taxon>Dikarya</taxon>
        <taxon>Ascomycota</taxon>
        <taxon>Pezizomycotina</taxon>
        <taxon>Leotiomycetes</taxon>
        <taxon>Erysiphales</taxon>
        <taxon>Erysiphaceae</taxon>
        <taxon>Erysiphe</taxon>
    </lineage>
</organism>
<sequence length="210" mass="23093">MATKSGIQGPQSSHGAMANASSKTAEMTTALHTLNLESGILPAFELLKYARIRQALRIQSLDELHPLKQRDFEHLLANLLPGLHDSDIPLLLQNIPSPQEPICSSIHDIHLYTDGSCHSLDSSGGGYIAYQGGEKVISAIAEGIEAVIRCCPIHFARNLIVFSDSKIAVDIGNGRIPSMSQLQTLRIRRFQKDWLLRRRLPHVALGTVIF</sequence>